<dbReference type="Proteomes" id="UP000815325">
    <property type="component" value="Unassembled WGS sequence"/>
</dbReference>
<dbReference type="EMBL" id="MU069719">
    <property type="protein sequence ID" value="KAF5835170.1"/>
    <property type="molecule type" value="Genomic_DNA"/>
</dbReference>
<feature type="region of interest" description="Disordered" evidence="1">
    <location>
        <begin position="230"/>
        <end position="285"/>
    </location>
</feature>
<comment type="caution">
    <text evidence="2">The sequence shown here is derived from an EMBL/GenBank/DDBJ whole genome shotgun (WGS) entry which is preliminary data.</text>
</comment>
<feature type="region of interest" description="Disordered" evidence="1">
    <location>
        <begin position="1"/>
        <end position="35"/>
    </location>
</feature>
<evidence type="ECO:0000313" key="3">
    <source>
        <dbReference type="Proteomes" id="UP000815325"/>
    </source>
</evidence>
<name>A0ABQ7GKM7_DUNSA</name>
<feature type="region of interest" description="Disordered" evidence="1">
    <location>
        <begin position="167"/>
        <end position="204"/>
    </location>
</feature>
<feature type="region of interest" description="Disordered" evidence="1">
    <location>
        <begin position="111"/>
        <end position="148"/>
    </location>
</feature>
<reference evidence="2" key="1">
    <citation type="submission" date="2017-08" db="EMBL/GenBank/DDBJ databases">
        <authorList>
            <person name="Polle J.E."/>
            <person name="Barry K."/>
            <person name="Cushman J."/>
            <person name="Schmutz J."/>
            <person name="Tran D."/>
            <person name="Hathwaick L.T."/>
            <person name="Yim W.C."/>
            <person name="Jenkins J."/>
            <person name="Mckie-Krisberg Z.M."/>
            <person name="Prochnik S."/>
            <person name="Lindquist E."/>
            <person name="Dockter R.B."/>
            <person name="Adam C."/>
            <person name="Molina H."/>
            <person name="Bunkerborg J."/>
            <person name="Jin E."/>
            <person name="Buchheim M."/>
            <person name="Magnuson J."/>
        </authorList>
    </citation>
    <scope>NUCLEOTIDE SEQUENCE</scope>
    <source>
        <strain evidence="2">CCAP 19/18</strain>
    </source>
</reference>
<keyword evidence="3" id="KW-1185">Reference proteome</keyword>
<evidence type="ECO:0000313" key="2">
    <source>
        <dbReference type="EMBL" id="KAF5835170.1"/>
    </source>
</evidence>
<feature type="compositionally biased region" description="Polar residues" evidence="1">
    <location>
        <begin position="138"/>
        <end position="148"/>
    </location>
</feature>
<gene>
    <name evidence="2" type="ORF">DUNSADRAFT_7799</name>
</gene>
<feature type="compositionally biased region" description="Polar residues" evidence="1">
    <location>
        <begin position="276"/>
        <end position="285"/>
    </location>
</feature>
<proteinExistence type="predicted"/>
<organism evidence="2 3">
    <name type="scientific">Dunaliella salina</name>
    <name type="common">Green alga</name>
    <name type="synonym">Protococcus salinus</name>
    <dbReference type="NCBI Taxonomy" id="3046"/>
    <lineage>
        <taxon>Eukaryota</taxon>
        <taxon>Viridiplantae</taxon>
        <taxon>Chlorophyta</taxon>
        <taxon>core chlorophytes</taxon>
        <taxon>Chlorophyceae</taxon>
        <taxon>CS clade</taxon>
        <taxon>Chlamydomonadales</taxon>
        <taxon>Dunaliellaceae</taxon>
        <taxon>Dunaliella</taxon>
    </lineage>
</organism>
<sequence>MTGPYHTAQEELPLEEVVQKSTPASRPPPWELQHDLSCRPCPANSRATPKPQRKLSNISPWAPSCTRANFGSGICVAFLSLCQSTHIAQARDTHKRLPREGMVVRNSSAVTGAKAVNPQEEEAPALQQQRPRSAGRRLSSNSSTGSFTAISMEDEGLLGARHEEAALHTPQQQPPPLRSAASASHNSAPIADQGRRGSSGSAEAAWTKTSSSFSNPAFVADFTAIPPLTDSPSTHLPLPPTCKPAAGGAEHPDRATSRLSIPANAGAESKDEQQEPLGNTASSPTHMAATVDSLHDQGEEPPVDRCIVSGDSFYSGDLMSPNSGVCACVFVTARVCRNEVGGFGVRTAKRVLLVGLGAGYVSSFARLMTDIERGTSPRPGSLMGHCIMDSSTVVASMLSGVVAGPIVASTYLARLALRPALLAGAVHAGVRWVRRHRNGAAALLKMLSSGDLLRRIEALKGIAKRAANSPAFRREFGLSLLLINDPVATTATATIFMVTALIIATGRTVGVKQPRSVRACGAAAAAKANSTAAAAAAAVRGGRAGEGDMHGTAYIVGEDGNPVPVLSLSGPLPMLATQALKELLRSPEHTANFQAILKVQNTVLEAVASASVGEVNTSLPTAAAGAATAQTKGDKEEAAAKEGYAHAVATARMQLASDPLSVHLLVRVARGHMAMAVHERQLLLQAREDAKRLQLQADVEVSSKHFAAAWPAVRLLHAVALEPVGKAMLGEAQGVHALVEVLCAAPTGSKIMSAAAAALHTAVRGSVANSTLLSSLDLQPPTFQTQSSTLPVGGLFAAPASASSDSSYVGAGAAGHPDAKSTLRAHMHNALAHVNHVVSHSGAPTGAPEEESTAASTAAGITNMLWMQLRSTRKVGKKASTLDGNTREVCHEEEARNAEEVKNEREEGQEGWGVLMQVC</sequence>
<evidence type="ECO:0000256" key="1">
    <source>
        <dbReference type="SAM" id="MobiDB-lite"/>
    </source>
</evidence>
<protein>
    <submittedName>
        <fullName evidence="2">Uncharacterized protein</fullName>
    </submittedName>
</protein>
<accession>A0ABQ7GKM7</accession>